<reference evidence="2" key="1">
    <citation type="journal article" date="2018" name="BMC Genomics">
        <title>Comparative genomics of the wheat fungal pathogen Pyrenophora tritici-repentis reveals chromosomal variations and genome plasticity.</title>
        <authorList>
            <person name="Moolhuijzen P."/>
            <person name="See P.T."/>
            <person name="Hane J.K."/>
            <person name="Shi G."/>
            <person name="Liu Z."/>
            <person name="Oliver R.P."/>
            <person name="Moffat C.S."/>
        </authorList>
    </citation>
    <scope>NUCLEOTIDE SEQUENCE [LARGE SCALE GENOMIC DNA]</scope>
    <source>
        <strain evidence="2">M4</strain>
    </source>
</reference>
<gene>
    <name evidence="2" type="ORF">PtrM4_079980</name>
</gene>
<dbReference type="Proteomes" id="UP000245464">
    <property type="component" value="Chromosome 3"/>
</dbReference>
<name>A0A2W1CK38_9PLEO</name>
<protein>
    <submittedName>
        <fullName evidence="2">Uncharacterized protein</fullName>
    </submittedName>
</protein>
<organism evidence="2 3">
    <name type="scientific">Pyrenophora tritici-repentis</name>
    <dbReference type="NCBI Taxonomy" id="45151"/>
    <lineage>
        <taxon>Eukaryota</taxon>
        <taxon>Fungi</taxon>
        <taxon>Dikarya</taxon>
        <taxon>Ascomycota</taxon>
        <taxon>Pezizomycotina</taxon>
        <taxon>Dothideomycetes</taxon>
        <taxon>Pleosporomycetidae</taxon>
        <taxon>Pleosporales</taxon>
        <taxon>Pleosporineae</taxon>
        <taxon>Pleosporaceae</taxon>
        <taxon>Pyrenophora</taxon>
    </lineage>
</organism>
<dbReference type="RefSeq" id="XP_001940912.1">
    <property type="nucleotide sequence ID" value="XM_001940877.1"/>
</dbReference>
<dbReference type="GeneID" id="6348888"/>
<evidence type="ECO:0000313" key="3">
    <source>
        <dbReference type="Proteomes" id="UP000245464"/>
    </source>
</evidence>
<dbReference type="AlphaFoldDB" id="A0A2W1CK38"/>
<comment type="caution">
    <text evidence="2">The sequence shown here is derived from an EMBL/GenBank/DDBJ whole genome shotgun (WGS) entry which is preliminary data.</text>
</comment>
<evidence type="ECO:0000256" key="1">
    <source>
        <dbReference type="SAM" id="MobiDB-lite"/>
    </source>
</evidence>
<accession>A0A2W1CK38</accession>
<dbReference type="EMBL" id="NQIK02000003">
    <property type="protein sequence ID" value="KAF7573093.1"/>
    <property type="molecule type" value="Genomic_DNA"/>
</dbReference>
<proteinExistence type="predicted"/>
<sequence length="105" mass="11229">MAHNGKKSYVFATKSKPKPKPKHSKASKKEKSILQSAPLLNHDANFNKDGLIEGTVVTEASVSQTNGFPCQDELTKDTGKPDNKSTLSVTSAIIPMSQLTTTVTG</sequence>
<dbReference type="KEGG" id="ptrr:6348888"/>
<evidence type="ECO:0000313" key="2">
    <source>
        <dbReference type="EMBL" id="KAF7573093.1"/>
    </source>
</evidence>
<feature type="compositionally biased region" description="Basic residues" evidence="1">
    <location>
        <begin position="15"/>
        <end position="26"/>
    </location>
</feature>
<feature type="region of interest" description="Disordered" evidence="1">
    <location>
        <begin position="1"/>
        <end position="38"/>
    </location>
</feature>